<dbReference type="AlphaFoldDB" id="A0AA94VBQ6"/>
<evidence type="ECO:0000313" key="6">
    <source>
        <dbReference type="EMBL" id="TRA88103.1"/>
    </source>
</evidence>
<dbReference type="InterPro" id="IPR058625">
    <property type="entry name" value="MdtA-like_BSH"/>
</dbReference>
<protein>
    <submittedName>
        <fullName evidence="6">HlyD family secretion protein</fullName>
    </submittedName>
</protein>
<feature type="domain" description="Multidrug resistance protein MdtA-like alpha-helical hairpin" evidence="3">
    <location>
        <begin position="118"/>
        <end position="183"/>
    </location>
</feature>
<reference evidence="6 7" key="1">
    <citation type="journal article" date="2019" name="Appl. Microbiol. Biotechnol.">
        <title>Differential efficiency of wild type rhizogenic strains for rol gene transformation of plants.</title>
        <authorList>
            <person name="Desmet S."/>
            <person name="De Keyser E."/>
            <person name="Van Vaerenbergh J."/>
            <person name="Baeyen S."/>
            <person name="Van Huylenbroeck J."/>
            <person name="Geelen D."/>
            <person name="Dhooghe E."/>
        </authorList>
    </citation>
    <scope>NUCLEOTIDE SEQUENCE [LARGE SCALE GENOMIC DNA]</scope>
    <source>
        <strain evidence="6 7">B 4.1</strain>
    </source>
</reference>
<evidence type="ECO:0000259" key="4">
    <source>
        <dbReference type="Pfam" id="PF25917"/>
    </source>
</evidence>
<sequence length="368" mass="39473">MASEISHEPVTTPPPRNPLRRIAFAVVCLALVLFVLSIFMERRTPSTSQAQVQAYVVGIAPEVTGRVVEVGVNDNTRVEADQILFRIDPQRYQLAVNEAEAGLASVGQSIGASTAAVDAAQAKLVQIRADRDNLRDQYARASELLKNGVFSKARFDAAKSAFDQAEASVSGAQADLTKAREQLGPSGNDNPQLRAALAGLEKARLDLMHTTVRAPSSGVVTNLQLTSGKVLPAGQPAMTFIDVGTIWINAAFKENSLENVVVGNRAEILFDALPGRLFPATVESVGFGVSQGSTDPSTGLPTMRSDSGWVKEAQRFPVRLNIDEAQRPKGGVRYGSQATVIIYTGNNPVTNAWGSLWIRIMSVLTYVN</sequence>
<dbReference type="Proteomes" id="UP000320858">
    <property type="component" value="Unassembled WGS sequence"/>
</dbReference>
<dbReference type="EMBL" id="SGOB01000003">
    <property type="protein sequence ID" value="TRA88103.1"/>
    <property type="molecule type" value="Genomic_DNA"/>
</dbReference>
<evidence type="ECO:0000259" key="3">
    <source>
        <dbReference type="Pfam" id="PF25876"/>
    </source>
</evidence>
<gene>
    <name evidence="6" type="ORF">EXN24_16255</name>
</gene>
<dbReference type="Gene3D" id="2.40.50.100">
    <property type="match status" value="1"/>
</dbReference>
<dbReference type="PANTHER" id="PTHR30386">
    <property type="entry name" value="MEMBRANE FUSION SUBUNIT OF EMRAB-TOLC MULTIDRUG EFFLUX PUMP"/>
    <property type="match status" value="1"/>
</dbReference>
<keyword evidence="2" id="KW-0812">Transmembrane</keyword>
<proteinExistence type="predicted"/>
<dbReference type="RefSeq" id="WP_035252442.1">
    <property type="nucleotide sequence ID" value="NZ_SGOB01000003.1"/>
</dbReference>
<feature type="domain" description="p-hydroxybenzoic acid efflux pump subunit AaeA-like beta-barrel" evidence="5">
    <location>
        <begin position="246"/>
        <end position="342"/>
    </location>
</feature>
<feature type="domain" description="Multidrug resistance protein MdtA-like barrel-sandwich hybrid" evidence="4">
    <location>
        <begin position="57"/>
        <end position="239"/>
    </location>
</feature>
<evidence type="ECO:0000256" key="2">
    <source>
        <dbReference type="SAM" id="Phobius"/>
    </source>
</evidence>
<feature type="transmembrane region" description="Helical" evidence="2">
    <location>
        <begin position="22"/>
        <end position="40"/>
    </location>
</feature>
<dbReference type="InterPro" id="IPR050739">
    <property type="entry name" value="MFP"/>
</dbReference>
<evidence type="ECO:0000259" key="5">
    <source>
        <dbReference type="Pfam" id="PF25963"/>
    </source>
</evidence>
<keyword evidence="2" id="KW-1133">Transmembrane helix</keyword>
<dbReference type="Pfam" id="PF25963">
    <property type="entry name" value="Beta-barrel_AAEA"/>
    <property type="match status" value="1"/>
</dbReference>
<comment type="caution">
    <text evidence="6">The sequence shown here is derived from an EMBL/GenBank/DDBJ whole genome shotgun (WGS) entry which is preliminary data.</text>
</comment>
<dbReference type="Gene3D" id="1.10.287.470">
    <property type="entry name" value="Helix hairpin bin"/>
    <property type="match status" value="1"/>
</dbReference>
<dbReference type="Pfam" id="PF25876">
    <property type="entry name" value="HH_MFP_RND"/>
    <property type="match status" value="1"/>
</dbReference>
<organism evidence="6 7">
    <name type="scientific">Rhizobium rhizogenes</name>
    <name type="common">Agrobacterium rhizogenes</name>
    <dbReference type="NCBI Taxonomy" id="359"/>
    <lineage>
        <taxon>Bacteria</taxon>
        <taxon>Pseudomonadati</taxon>
        <taxon>Pseudomonadota</taxon>
        <taxon>Alphaproteobacteria</taxon>
        <taxon>Hyphomicrobiales</taxon>
        <taxon>Rhizobiaceae</taxon>
        <taxon>Rhizobium/Agrobacterium group</taxon>
        <taxon>Rhizobium</taxon>
    </lineage>
</organism>
<name>A0AA94VBQ6_RHIRH</name>
<dbReference type="SUPFAM" id="SSF111369">
    <property type="entry name" value="HlyD-like secretion proteins"/>
    <property type="match status" value="2"/>
</dbReference>
<keyword evidence="2" id="KW-0472">Membrane</keyword>
<evidence type="ECO:0000313" key="7">
    <source>
        <dbReference type="Proteomes" id="UP000320858"/>
    </source>
</evidence>
<dbReference type="Gene3D" id="2.40.30.170">
    <property type="match status" value="1"/>
</dbReference>
<accession>A0AA94VBQ6</accession>
<feature type="coiled-coil region" evidence="1">
    <location>
        <begin position="117"/>
        <end position="182"/>
    </location>
</feature>
<dbReference type="Pfam" id="PF25917">
    <property type="entry name" value="BSH_RND"/>
    <property type="match status" value="1"/>
</dbReference>
<evidence type="ECO:0000256" key="1">
    <source>
        <dbReference type="SAM" id="Coils"/>
    </source>
</evidence>
<dbReference type="InterPro" id="IPR058634">
    <property type="entry name" value="AaeA-lik-b-barrel"/>
</dbReference>
<keyword evidence="1" id="KW-0175">Coiled coil</keyword>
<dbReference type="InterPro" id="IPR058624">
    <property type="entry name" value="MdtA-like_HH"/>
</dbReference>